<reference evidence="1" key="1">
    <citation type="submission" date="2021-08" db="EMBL/GenBank/DDBJ databases">
        <title>The first chromosome-level gecko genome reveals the dynamic sex chromosomes of Neotropical dwarf geckos (Sphaerodactylidae: Sphaerodactylus).</title>
        <authorList>
            <person name="Pinto B.J."/>
            <person name="Keating S.E."/>
            <person name="Gamble T."/>
        </authorList>
    </citation>
    <scope>NUCLEOTIDE SEQUENCE</scope>
    <source>
        <strain evidence="1">TG3544</strain>
    </source>
</reference>
<evidence type="ECO:0000313" key="1">
    <source>
        <dbReference type="EMBL" id="KAH7998251.1"/>
    </source>
</evidence>
<proteinExistence type="predicted"/>
<keyword evidence="2" id="KW-1185">Reference proteome</keyword>
<evidence type="ECO:0000313" key="2">
    <source>
        <dbReference type="Proteomes" id="UP000827872"/>
    </source>
</evidence>
<sequence length="141" mass="15028">MGLGWGALWAGAAAVALLLLLLLLPGASWGLPLVALLSALGAAAWLAGRPLRIWRSPEAVGYLGQAGWSRAQVARRVRKSRRTGHLPPVYPNGWFCLLESSRVAHGEVRNVAALGRYAIPDRTGSLLPAHHSSLFGCSVEF</sequence>
<protein>
    <submittedName>
        <fullName evidence="1">Uncharacterized protein</fullName>
    </submittedName>
</protein>
<organism evidence="1 2">
    <name type="scientific">Sphaerodactylus townsendi</name>
    <dbReference type="NCBI Taxonomy" id="933632"/>
    <lineage>
        <taxon>Eukaryota</taxon>
        <taxon>Metazoa</taxon>
        <taxon>Chordata</taxon>
        <taxon>Craniata</taxon>
        <taxon>Vertebrata</taxon>
        <taxon>Euteleostomi</taxon>
        <taxon>Lepidosauria</taxon>
        <taxon>Squamata</taxon>
        <taxon>Bifurcata</taxon>
        <taxon>Gekkota</taxon>
        <taxon>Sphaerodactylidae</taxon>
        <taxon>Sphaerodactylus</taxon>
    </lineage>
</organism>
<comment type="caution">
    <text evidence="1">The sequence shown here is derived from an EMBL/GenBank/DDBJ whole genome shotgun (WGS) entry which is preliminary data.</text>
</comment>
<name>A0ACB8EZ83_9SAUR</name>
<gene>
    <name evidence="1" type="ORF">K3G42_014099</name>
</gene>
<dbReference type="EMBL" id="CM037625">
    <property type="protein sequence ID" value="KAH7998251.1"/>
    <property type="molecule type" value="Genomic_DNA"/>
</dbReference>
<accession>A0ACB8EZ83</accession>
<dbReference type="Proteomes" id="UP000827872">
    <property type="component" value="Linkage Group LG12"/>
</dbReference>